<reference evidence="1 2" key="1">
    <citation type="submission" date="2009-10" db="EMBL/GenBank/DDBJ databases">
        <authorList>
            <person name="Weinstock G."/>
            <person name="Sodergren E."/>
            <person name="Clifton S."/>
            <person name="Fulton L."/>
            <person name="Fulton B."/>
            <person name="Courtney L."/>
            <person name="Fronick C."/>
            <person name="Harrison M."/>
            <person name="Strong C."/>
            <person name="Farmer C."/>
            <person name="Delahaunty K."/>
            <person name="Markovic C."/>
            <person name="Hall O."/>
            <person name="Minx P."/>
            <person name="Tomlinson C."/>
            <person name="Mitreva M."/>
            <person name="Nelson J."/>
            <person name="Hou S."/>
            <person name="Wollam A."/>
            <person name="Pepin K.H."/>
            <person name="Johnson M."/>
            <person name="Bhonagiri V."/>
            <person name="Nash W.E."/>
            <person name="Warren W."/>
            <person name="Chinwalla A."/>
            <person name="Mardis E.R."/>
            <person name="Wilson R.K."/>
        </authorList>
    </citation>
    <scope>NUCLEOTIDE SEQUENCE [LARGE SCALE GENOMIC DNA]</scope>
    <source>
        <strain evidence="2">ATCC 25996 / DSM 4631 / NCTC 10774 / M26</strain>
    </source>
</reference>
<evidence type="ECO:0000313" key="1">
    <source>
        <dbReference type="EMBL" id="EFC87336.1"/>
    </source>
</evidence>
<dbReference type="Proteomes" id="UP000003344">
    <property type="component" value="Unassembled WGS sequence"/>
</dbReference>
<accession>D2ZZY5</accession>
<dbReference type="EMBL" id="ACDX02000022">
    <property type="protein sequence ID" value="EFC87336.1"/>
    <property type="molecule type" value="Genomic_DNA"/>
</dbReference>
<dbReference type="STRING" id="546266.NEIMUCOT_06219"/>
<evidence type="ECO:0000313" key="2">
    <source>
        <dbReference type="Proteomes" id="UP000003344"/>
    </source>
</evidence>
<dbReference type="AlphaFoldDB" id="D2ZZY5"/>
<gene>
    <name evidence="1" type="ORF">NEIMUCOT_06219</name>
</gene>
<sequence length="41" mass="4831">MLADVLQPPLPRRYPFSQVLNVCNSLKRLNLCDRNVEVRDF</sequence>
<proteinExistence type="predicted"/>
<protein>
    <submittedName>
        <fullName evidence="1">Uncharacterized protein</fullName>
    </submittedName>
</protein>
<name>D2ZZY5_NEIM2</name>
<organism evidence="1 2">
    <name type="scientific">Neisseria mucosa (strain ATCC 25996 / DSM 4631 / NCTC 10774 / M26)</name>
    <dbReference type="NCBI Taxonomy" id="546266"/>
    <lineage>
        <taxon>Bacteria</taxon>
        <taxon>Pseudomonadati</taxon>
        <taxon>Pseudomonadota</taxon>
        <taxon>Betaproteobacteria</taxon>
        <taxon>Neisseriales</taxon>
        <taxon>Neisseriaceae</taxon>
        <taxon>Neisseria</taxon>
    </lineage>
</organism>
<comment type="caution">
    <text evidence="1">The sequence shown here is derived from an EMBL/GenBank/DDBJ whole genome shotgun (WGS) entry which is preliminary data.</text>
</comment>